<dbReference type="AlphaFoldDB" id="A0A915AP13"/>
<sequence>LGSIQRQSELSKWCSFLEERSRIRCISGRLLEQNDKLVGLRWTSRTCDLERGVSCCFHEPIHRSETVLVVVRRLDLECETNTARIAQRMCRNATCCRHICLGWVSGERCWTWWWCCGAGIRRRSSGSIRWWCCSFWWRCCSCIWRCCSRICWRSVRWWSLSH</sequence>
<evidence type="ECO:0000313" key="1">
    <source>
        <dbReference type="Proteomes" id="UP000887569"/>
    </source>
</evidence>
<reference evidence="2" key="1">
    <citation type="submission" date="2022-11" db="UniProtKB">
        <authorList>
            <consortium name="WormBaseParasite"/>
        </authorList>
    </citation>
    <scope>IDENTIFICATION</scope>
</reference>
<name>A0A915AP13_PARUN</name>
<keyword evidence="1" id="KW-1185">Reference proteome</keyword>
<organism evidence="1 2">
    <name type="scientific">Parascaris univalens</name>
    <name type="common">Nematode worm</name>
    <dbReference type="NCBI Taxonomy" id="6257"/>
    <lineage>
        <taxon>Eukaryota</taxon>
        <taxon>Metazoa</taxon>
        <taxon>Ecdysozoa</taxon>
        <taxon>Nematoda</taxon>
        <taxon>Chromadorea</taxon>
        <taxon>Rhabditida</taxon>
        <taxon>Spirurina</taxon>
        <taxon>Ascaridomorpha</taxon>
        <taxon>Ascaridoidea</taxon>
        <taxon>Ascarididae</taxon>
        <taxon>Parascaris</taxon>
    </lineage>
</organism>
<proteinExistence type="predicted"/>
<dbReference type="Proteomes" id="UP000887569">
    <property type="component" value="Unplaced"/>
</dbReference>
<protein>
    <submittedName>
        <fullName evidence="2">MSP domain-containing protein</fullName>
    </submittedName>
</protein>
<dbReference type="WBParaSite" id="PgR011_g012_t10">
    <property type="protein sequence ID" value="PgR011_g012_t10"/>
    <property type="gene ID" value="PgR011_g012"/>
</dbReference>
<evidence type="ECO:0000313" key="2">
    <source>
        <dbReference type="WBParaSite" id="PgR011_g012_t10"/>
    </source>
</evidence>
<accession>A0A915AP13</accession>